<dbReference type="InterPro" id="IPR012674">
    <property type="entry name" value="Calycin"/>
</dbReference>
<evidence type="ECO:0000313" key="3">
    <source>
        <dbReference type="EMBL" id="CAG6688716.1"/>
    </source>
</evidence>
<dbReference type="EMBL" id="HBUF01092292">
    <property type="protein sequence ID" value="CAG6636005.1"/>
    <property type="molecule type" value="Transcribed_RNA"/>
</dbReference>
<protein>
    <submittedName>
        <fullName evidence="3">Apolipoprotein D</fullName>
    </submittedName>
</protein>
<evidence type="ECO:0000259" key="2">
    <source>
        <dbReference type="Pfam" id="PF08212"/>
    </source>
</evidence>
<dbReference type="Pfam" id="PF08212">
    <property type="entry name" value="Lipocalin_2"/>
    <property type="match status" value="1"/>
</dbReference>
<dbReference type="EMBL" id="HBUF01288414">
    <property type="protein sequence ID" value="CAG6688716.1"/>
    <property type="molecule type" value="Transcribed_RNA"/>
</dbReference>
<dbReference type="GO" id="GO:0000302">
    <property type="term" value="P:response to reactive oxygen species"/>
    <property type="evidence" value="ECO:0007669"/>
    <property type="project" value="TreeGrafter"/>
</dbReference>
<accession>A0A8D8THG0</accession>
<dbReference type="GO" id="GO:0005737">
    <property type="term" value="C:cytoplasm"/>
    <property type="evidence" value="ECO:0007669"/>
    <property type="project" value="TreeGrafter"/>
</dbReference>
<reference evidence="3" key="1">
    <citation type="submission" date="2021-05" db="EMBL/GenBank/DDBJ databases">
        <authorList>
            <person name="Alioto T."/>
            <person name="Alioto T."/>
            <person name="Gomez Garrido J."/>
        </authorList>
    </citation>
    <scope>NUCLEOTIDE SEQUENCE</scope>
</reference>
<keyword evidence="3" id="KW-0449">Lipoprotein</keyword>
<dbReference type="AlphaFoldDB" id="A0A8D8THG0"/>
<keyword evidence="1" id="KW-0732">Signal</keyword>
<dbReference type="Gene3D" id="2.40.128.20">
    <property type="match status" value="2"/>
</dbReference>
<dbReference type="SUPFAM" id="SSF50814">
    <property type="entry name" value="Lipocalins"/>
    <property type="match status" value="2"/>
</dbReference>
<dbReference type="PANTHER" id="PTHR10612:SF34">
    <property type="entry name" value="APOLIPOPROTEIN D"/>
    <property type="match status" value="1"/>
</dbReference>
<sequence length="265" mass="30135">MLVKCILVTCVLGLALESAYGQSVGLGKCPETIKVVNDFDMLKYLGTWFEQFRYFTVFQPGRKCTVTNYNRMDDGTIEVSTNQQNRWINNDSTVNGTLKFAGTNLTEGKMTLFMNSAADKGAPYWILGTDYNTYASIWACQEVLRVNTPDNPNHHGPGYQPKPVPEHYKRTRIIWIEIFSSDERSDVPPEAQLYHYEYGWILTREQVPSEATLEKAKEEFKKNNLSVRALTKTEQASCVKAARYEAPEAADILSEDYSNIPDQQV</sequence>
<feature type="signal peptide" evidence="1">
    <location>
        <begin position="1"/>
        <end position="21"/>
    </location>
</feature>
<dbReference type="PANTHER" id="PTHR10612">
    <property type="entry name" value="APOLIPOPROTEIN D"/>
    <property type="match status" value="1"/>
</dbReference>
<feature type="domain" description="Lipocalin/cytosolic fatty-acid binding" evidence="2">
    <location>
        <begin position="40"/>
        <end position="133"/>
    </location>
</feature>
<organism evidence="3">
    <name type="scientific">Cacopsylla melanoneura</name>
    <dbReference type="NCBI Taxonomy" id="428564"/>
    <lineage>
        <taxon>Eukaryota</taxon>
        <taxon>Metazoa</taxon>
        <taxon>Ecdysozoa</taxon>
        <taxon>Arthropoda</taxon>
        <taxon>Hexapoda</taxon>
        <taxon>Insecta</taxon>
        <taxon>Pterygota</taxon>
        <taxon>Neoptera</taxon>
        <taxon>Paraneoptera</taxon>
        <taxon>Hemiptera</taxon>
        <taxon>Sternorrhyncha</taxon>
        <taxon>Psylloidea</taxon>
        <taxon>Psyllidae</taxon>
        <taxon>Psyllinae</taxon>
        <taxon>Cacopsylla</taxon>
    </lineage>
</organism>
<feature type="chain" id="PRO_5033671327" evidence="1">
    <location>
        <begin position="22"/>
        <end position="265"/>
    </location>
</feature>
<dbReference type="GO" id="GO:0006629">
    <property type="term" value="P:lipid metabolic process"/>
    <property type="evidence" value="ECO:0007669"/>
    <property type="project" value="TreeGrafter"/>
</dbReference>
<evidence type="ECO:0000256" key="1">
    <source>
        <dbReference type="SAM" id="SignalP"/>
    </source>
</evidence>
<proteinExistence type="predicted"/>
<dbReference type="InterPro" id="IPR000566">
    <property type="entry name" value="Lipocln_cytosolic_FA-bd_dom"/>
</dbReference>
<name>A0A8D8THG0_9HEMI</name>